<dbReference type="InterPro" id="IPR036291">
    <property type="entry name" value="NAD(P)-bd_dom_sf"/>
</dbReference>
<dbReference type="RefSeq" id="WP_150458077.1">
    <property type="nucleotide sequence ID" value="NZ_VYKK01000012.1"/>
</dbReference>
<dbReference type="PANTHER" id="PTHR11092">
    <property type="entry name" value="SUGAR NUCLEOTIDE EPIMERASE RELATED"/>
    <property type="match status" value="1"/>
</dbReference>
<dbReference type="PANTHER" id="PTHR11092:SF0">
    <property type="entry name" value="EPIMERASE FAMILY PROTEIN SDR39U1"/>
    <property type="match status" value="1"/>
</dbReference>
<gene>
    <name evidence="4" type="ORF">F4V43_09905</name>
</gene>
<name>A0A5J5G9Z7_9BACL</name>
<dbReference type="Pfam" id="PF08338">
    <property type="entry name" value="DUF1731"/>
    <property type="match status" value="1"/>
</dbReference>
<dbReference type="AlphaFoldDB" id="A0A5J5G9Z7"/>
<dbReference type="InterPro" id="IPR010099">
    <property type="entry name" value="SDR39U1"/>
</dbReference>
<dbReference type="Gene3D" id="3.40.50.720">
    <property type="entry name" value="NAD(P)-binding Rossmann-like Domain"/>
    <property type="match status" value="1"/>
</dbReference>
<dbReference type="Pfam" id="PF01370">
    <property type="entry name" value="Epimerase"/>
    <property type="match status" value="1"/>
</dbReference>
<dbReference type="NCBIfam" id="TIGR01777">
    <property type="entry name" value="yfcH"/>
    <property type="match status" value="1"/>
</dbReference>
<comment type="caution">
    <text evidence="4">The sequence shown here is derived from an EMBL/GenBank/DDBJ whole genome shotgun (WGS) entry which is preliminary data.</text>
</comment>
<keyword evidence="5" id="KW-1185">Reference proteome</keyword>
<dbReference type="SUPFAM" id="SSF51735">
    <property type="entry name" value="NAD(P)-binding Rossmann-fold domains"/>
    <property type="match status" value="1"/>
</dbReference>
<dbReference type="InterPro" id="IPR001509">
    <property type="entry name" value="Epimerase_deHydtase"/>
</dbReference>
<protein>
    <submittedName>
        <fullName evidence="4">TIGR01777 family protein</fullName>
    </submittedName>
</protein>
<dbReference type="Proteomes" id="UP000367750">
    <property type="component" value="Unassembled WGS sequence"/>
</dbReference>
<dbReference type="OrthoDB" id="9801773at2"/>
<sequence>MKAAICGGTGYIGSALAKFWIQAGHEVLIIGRSLPGKDSIVPGAVYLTWNELQADPSPAEGCRVLVNLAGATLSQRWSPDNKRLIMESRLKTVAAAGSLLDSLHRLPEAVIQASAVAIYGTSESAVFTEASPSRVSDFPSEVVKEWEDAADRSYHGVRLVKLRTGIVLGSKGGAFPKMKLPFLLGFGGRIGTGRQWMSWIHEDDMIALIDYCSLNPVLSGPVNAVAPIPVTNAEFGRTVARVYQRPYWFPLPAALLKTALGELSQVLLRGQRVLPAKLQEAGFNFGYPKLDSALRHLKSRD</sequence>
<evidence type="ECO:0000313" key="4">
    <source>
        <dbReference type="EMBL" id="KAA9004925.1"/>
    </source>
</evidence>
<evidence type="ECO:0000256" key="1">
    <source>
        <dbReference type="ARBA" id="ARBA00009353"/>
    </source>
</evidence>
<comment type="similarity">
    <text evidence="1">Belongs to the NAD(P)-dependent epimerase/dehydratase family. SDR39U1 subfamily.</text>
</comment>
<evidence type="ECO:0000313" key="5">
    <source>
        <dbReference type="Proteomes" id="UP000367750"/>
    </source>
</evidence>
<proteinExistence type="inferred from homology"/>
<feature type="domain" description="DUF1731" evidence="3">
    <location>
        <begin position="251"/>
        <end position="297"/>
    </location>
</feature>
<reference evidence="4 5" key="1">
    <citation type="submission" date="2019-09" db="EMBL/GenBank/DDBJ databases">
        <title>Bacillus ochoae sp. nov., Paenibacillus whitsoniae sp. nov., Paenibacillus spiritus sp. nov. Isolated from the Mars Exploration Rover during spacecraft assembly.</title>
        <authorList>
            <person name="Seuylemezian A."/>
            <person name="Vaishampayan P."/>
        </authorList>
    </citation>
    <scope>NUCLEOTIDE SEQUENCE [LARGE SCALE GENOMIC DNA]</scope>
    <source>
        <strain evidence="4 5">MER_111</strain>
    </source>
</reference>
<evidence type="ECO:0000259" key="2">
    <source>
        <dbReference type="Pfam" id="PF01370"/>
    </source>
</evidence>
<feature type="domain" description="NAD-dependent epimerase/dehydratase" evidence="2">
    <location>
        <begin position="5"/>
        <end position="212"/>
    </location>
</feature>
<dbReference type="InterPro" id="IPR013549">
    <property type="entry name" value="DUF1731"/>
</dbReference>
<evidence type="ECO:0000259" key="3">
    <source>
        <dbReference type="Pfam" id="PF08338"/>
    </source>
</evidence>
<accession>A0A5J5G9Z7</accession>
<dbReference type="EMBL" id="VYKK01000012">
    <property type="protein sequence ID" value="KAA9004925.1"/>
    <property type="molecule type" value="Genomic_DNA"/>
</dbReference>
<organism evidence="4 5">
    <name type="scientific">Paenibacillus spiritus</name>
    <dbReference type="NCBI Taxonomy" id="2496557"/>
    <lineage>
        <taxon>Bacteria</taxon>
        <taxon>Bacillati</taxon>
        <taxon>Bacillota</taxon>
        <taxon>Bacilli</taxon>
        <taxon>Bacillales</taxon>
        <taxon>Paenibacillaceae</taxon>
        <taxon>Paenibacillus</taxon>
    </lineage>
</organism>